<evidence type="ECO:0000256" key="1">
    <source>
        <dbReference type="ARBA" id="ARBA00006209"/>
    </source>
</evidence>
<protein>
    <recommendedName>
        <fullName evidence="2">PI4-kinase N-terminal domain-containing protein</fullName>
    </recommendedName>
</protein>
<sequence length="390" mass="41933">MMSLSALDSDSRSVKRLVYEAVAILIDAAEACLLSGWRKLRSCEELFDSLLLGVGQIAIARGGQPLRILLIRLKPIVLNVCAQLLDAVSRMASLGFDKSYRETVVLMTRSYLNKLSNVGSAESKTEAAEATTERVEDFLSGADFLGPLLPAVAAICSDFDPTLNAEPSLLKLFRNLWFYIALFGLAPPIQKTPVTTKSVSTTLNSVGSTGAISLQAVVSSVKWLEDELELNALHNPGSRQGSGNEKAALSQRAALSAALGGRVDVTAMTTISGVKATYLLAVAFLEIIRFISNGGILNGGTTIDAARSAFTCVFEYLKTPNLMPAVFQCLTAIVHRAFETAVLWLVGICLKFGPHLLLILPVMCTHPEACKPQPIKLGHIYLVISSYCLN</sequence>
<keyword evidence="4" id="KW-1185">Reference proteome</keyword>
<accession>A0AAQ3S489</accession>
<dbReference type="AlphaFoldDB" id="A0AAQ3S489"/>
<proteinExistence type="inferred from homology"/>
<organism evidence="3 4">
    <name type="scientific">Vigna mungo</name>
    <name type="common">Black gram</name>
    <name type="synonym">Phaseolus mungo</name>
    <dbReference type="NCBI Taxonomy" id="3915"/>
    <lineage>
        <taxon>Eukaryota</taxon>
        <taxon>Viridiplantae</taxon>
        <taxon>Streptophyta</taxon>
        <taxon>Embryophyta</taxon>
        <taxon>Tracheophyta</taxon>
        <taxon>Spermatophyta</taxon>
        <taxon>Magnoliopsida</taxon>
        <taxon>eudicotyledons</taxon>
        <taxon>Gunneridae</taxon>
        <taxon>Pentapetalae</taxon>
        <taxon>rosids</taxon>
        <taxon>fabids</taxon>
        <taxon>Fabales</taxon>
        <taxon>Fabaceae</taxon>
        <taxon>Papilionoideae</taxon>
        <taxon>50 kb inversion clade</taxon>
        <taxon>NPAAA clade</taxon>
        <taxon>indigoferoid/millettioid clade</taxon>
        <taxon>Phaseoleae</taxon>
        <taxon>Vigna</taxon>
    </lineage>
</organism>
<feature type="domain" description="PI4-kinase N-terminal" evidence="2">
    <location>
        <begin position="217"/>
        <end position="345"/>
    </location>
</feature>
<feature type="domain" description="PI4-kinase N-terminal" evidence="2">
    <location>
        <begin position="3"/>
        <end position="83"/>
    </location>
</feature>
<name>A0AAQ3S489_VIGMU</name>
<comment type="similarity">
    <text evidence="1">Belongs to the PI3/PI4-kinase family. Type III PI4K subfamily.</text>
</comment>
<dbReference type="InterPro" id="IPR045495">
    <property type="entry name" value="PI4K_N"/>
</dbReference>
<evidence type="ECO:0000313" key="3">
    <source>
        <dbReference type="EMBL" id="WVZ18774.1"/>
    </source>
</evidence>
<dbReference type="EMBL" id="CP144699">
    <property type="protein sequence ID" value="WVZ18774.1"/>
    <property type="molecule type" value="Genomic_DNA"/>
</dbReference>
<evidence type="ECO:0000259" key="2">
    <source>
        <dbReference type="Pfam" id="PF19274"/>
    </source>
</evidence>
<evidence type="ECO:0000313" key="4">
    <source>
        <dbReference type="Proteomes" id="UP001374535"/>
    </source>
</evidence>
<dbReference type="Proteomes" id="UP001374535">
    <property type="component" value="Chromosome 2"/>
</dbReference>
<dbReference type="Pfam" id="PF19274">
    <property type="entry name" value="PI4K_N"/>
    <property type="match status" value="2"/>
</dbReference>
<gene>
    <name evidence="3" type="ORF">V8G54_006096</name>
</gene>
<reference evidence="3 4" key="1">
    <citation type="journal article" date="2023" name="Life. Sci Alliance">
        <title>Evolutionary insights into 3D genome organization and epigenetic landscape of Vigna mungo.</title>
        <authorList>
            <person name="Junaid A."/>
            <person name="Singh B."/>
            <person name="Bhatia S."/>
        </authorList>
    </citation>
    <scope>NUCLEOTIDE SEQUENCE [LARGE SCALE GENOMIC DNA]</scope>
    <source>
        <strain evidence="3">Urdbean</strain>
    </source>
</reference>